<dbReference type="RefSeq" id="WP_145247354.1">
    <property type="nucleotide sequence ID" value="NZ_CP036278.1"/>
</dbReference>
<gene>
    <name evidence="2" type="ORF">Pan181_28570</name>
</gene>
<sequence length="193" mass="21449" precursor="true">MYRAITFLSALIVACLVTALTIAQEPPEFPGPEKEHQWLQQFAGEWTTTSKGSIGPDQPPMECSGTIKSRMIGEFWVVNEMKSTIQGDSMQGLQTIGYDASKKKYVGTWVDSMMNHMWIYEGTVDESGSKLTLEAEGPNFMAPGKLTKFRDAYEFKTPDHIIVTSSMLGEDGKWITFMTGDSVRKPITGSDSE</sequence>
<dbReference type="Proteomes" id="UP000315750">
    <property type="component" value="Chromosome"/>
</dbReference>
<dbReference type="PROSITE" id="PS51257">
    <property type="entry name" value="PROKAR_LIPOPROTEIN"/>
    <property type="match status" value="1"/>
</dbReference>
<feature type="chain" id="PRO_5022031266" description="DUF1579 domain-containing protein" evidence="1">
    <location>
        <begin position="24"/>
        <end position="193"/>
    </location>
</feature>
<dbReference type="InterPro" id="IPR011473">
    <property type="entry name" value="DUF1579"/>
</dbReference>
<dbReference type="Pfam" id="PF07617">
    <property type="entry name" value="DUF1579"/>
    <property type="match status" value="1"/>
</dbReference>
<feature type="signal peptide" evidence="1">
    <location>
        <begin position="1"/>
        <end position="23"/>
    </location>
</feature>
<evidence type="ECO:0008006" key="4">
    <source>
        <dbReference type="Google" id="ProtNLM"/>
    </source>
</evidence>
<dbReference type="EMBL" id="CP036278">
    <property type="protein sequence ID" value="QDU56647.1"/>
    <property type="molecule type" value="Genomic_DNA"/>
</dbReference>
<evidence type="ECO:0000313" key="2">
    <source>
        <dbReference type="EMBL" id="QDU56647.1"/>
    </source>
</evidence>
<reference evidence="2 3" key="1">
    <citation type="submission" date="2019-02" db="EMBL/GenBank/DDBJ databases">
        <title>Deep-cultivation of Planctomycetes and their phenomic and genomic characterization uncovers novel biology.</title>
        <authorList>
            <person name="Wiegand S."/>
            <person name="Jogler M."/>
            <person name="Boedeker C."/>
            <person name="Pinto D."/>
            <person name="Vollmers J."/>
            <person name="Rivas-Marin E."/>
            <person name="Kohn T."/>
            <person name="Peeters S.H."/>
            <person name="Heuer A."/>
            <person name="Rast P."/>
            <person name="Oberbeckmann S."/>
            <person name="Bunk B."/>
            <person name="Jeske O."/>
            <person name="Meyerdierks A."/>
            <person name="Storesund J.E."/>
            <person name="Kallscheuer N."/>
            <person name="Luecker S."/>
            <person name="Lage O.M."/>
            <person name="Pohl T."/>
            <person name="Merkel B.J."/>
            <person name="Hornburger P."/>
            <person name="Mueller R.-W."/>
            <person name="Bruemmer F."/>
            <person name="Labrenz M."/>
            <person name="Spormann A.M."/>
            <person name="Op den Camp H."/>
            <person name="Overmann J."/>
            <person name="Amann R."/>
            <person name="Jetten M.S.M."/>
            <person name="Mascher T."/>
            <person name="Medema M.H."/>
            <person name="Devos D.P."/>
            <person name="Kaster A.-K."/>
            <person name="Ovreas L."/>
            <person name="Rohde M."/>
            <person name="Galperin M.Y."/>
            <person name="Jogler C."/>
        </authorList>
    </citation>
    <scope>NUCLEOTIDE SEQUENCE [LARGE SCALE GENOMIC DNA]</scope>
    <source>
        <strain evidence="2 3">Pan181</strain>
    </source>
</reference>
<dbReference type="KEGG" id="amuc:Pan181_28570"/>
<name>A0A518APJ5_9BACT</name>
<evidence type="ECO:0000313" key="3">
    <source>
        <dbReference type="Proteomes" id="UP000315750"/>
    </source>
</evidence>
<keyword evidence="1" id="KW-0732">Signal</keyword>
<organism evidence="2 3">
    <name type="scientific">Aeoliella mucimassa</name>
    <dbReference type="NCBI Taxonomy" id="2527972"/>
    <lineage>
        <taxon>Bacteria</taxon>
        <taxon>Pseudomonadati</taxon>
        <taxon>Planctomycetota</taxon>
        <taxon>Planctomycetia</taxon>
        <taxon>Pirellulales</taxon>
        <taxon>Lacipirellulaceae</taxon>
        <taxon>Aeoliella</taxon>
    </lineage>
</organism>
<keyword evidence="3" id="KW-1185">Reference proteome</keyword>
<protein>
    <recommendedName>
        <fullName evidence="4">DUF1579 domain-containing protein</fullName>
    </recommendedName>
</protein>
<proteinExistence type="predicted"/>
<accession>A0A518APJ5</accession>
<dbReference type="OrthoDB" id="512336at2"/>
<evidence type="ECO:0000256" key="1">
    <source>
        <dbReference type="SAM" id="SignalP"/>
    </source>
</evidence>
<dbReference type="AlphaFoldDB" id="A0A518APJ5"/>